<accession>A0AAN7NWD1</accession>
<dbReference type="EMBL" id="JAUNZN010000001">
    <property type="protein sequence ID" value="KAK4832409.1"/>
    <property type="molecule type" value="Genomic_DNA"/>
</dbReference>
<gene>
    <name evidence="1" type="ORF">QYF61_022544</name>
</gene>
<protein>
    <submittedName>
        <fullName evidence="1">Uncharacterized protein</fullName>
    </submittedName>
</protein>
<evidence type="ECO:0000313" key="2">
    <source>
        <dbReference type="Proteomes" id="UP001333110"/>
    </source>
</evidence>
<organism evidence="1 2">
    <name type="scientific">Mycteria americana</name>
    <name type="common">Wood stork</name>
    <dbReference type="NCBI Taxonomy" id="33587"/>
    <lineage>
        <taxon>Eukaryota</taxon>
        <taxon>Metazoa</taxon>
        <taxon>Chordata</taxon>
        <taxon>Craniata</taxon>
        <taxon>Vertebrata</taxon>
        <taxon>Euteleostomi</taxon>
        <taxon>Archelosauria</taxon>
        <taxon>Archosauria</taxon>
        <taxon>Dinosauria</taxon>
        <taxon>Saurischia</taxon>
        <taxon>Theropoda</taxon>
        <taxon>Coelurosauria</taxon>
        <taxon>Aves</taxon>
        <taxon>Neognathae</taxon>
        <taxon>Neoaves</taxon>
        <taxon>Aequornithes</taxon>
        <taxon>Ciconiiformes</taxon>
        <taxon>Ciconiidae</taxon>
        <taxon>Mycteria</taxon>
    </lineage>
</organism>
<dbReference type="AlphaFoldDB" id="A0AAN7NWD1"/>
<dbReference type="Proteomes" id="UP001333110">
    <property type="component" value="Unassembled WGS sequence"/>
</dbReference>
<proteinExistence type="predicted"/>
<reference evidence="1 2" key="1">
    <citation type="journal article" date="2023" name="J. Hered.">
        <title>Chromosome-level genome of the wood stork (Mycteria americana) provides insight into avian chromosome evolution.</title>
        <authorList>
            <person name="Flamio R. Jr."/>
            <person name="Ramstad K.M."/>
        </authorList>
    </citation>
    <scope>NUCLEOTIDE SEQUENCE [LARGE SCALE GENOMIC DNA]</scope>
    <source>
        <strain evidence="1">JAX WOST 10</strain>
    </source>
</reference>
<evidence type="ECO:0000313" key="1">
    <source>
        <dbReference type="EMBL" id="KAK4832409.1"/>
    </source>
</evidence>
<keyword evidence="2" id="KW-1185">Reference proteome</keyword>
<feature type="non-terminal residue" evidence="1">
    <location>
        <position position="717"/>
    </location>
</feature>
<sequence length="717" mass="80142">MDVWLLENSWYPASQHKDRLDTLLSLPFGVAAVPHFSLRPHPAVISIAVVKKLHELRNMPQELKVLRPYKGKLHHFCRGNNIPYLIITFGGAKHVQQTPKDHFGLVETVCKELVEKSLDEVPAGTSFVSLSCQGTVRQKKAAPGLGGWKGRQHRAATSKGAALRHLHQASRPGMVAAAGDSHGPAVVLMPLFPRTRCRAARRHHLRAQAASPSAQEETAEPLGVLKLEYSGPQILCIPNSKTRGVDLESPLVLSARGSSSRTRASRVEATGHVIPALEQPEGAFQSYSIEKCHRLNNPHSLSCSSQDLFSRPFTSFVALLWTRSRTSTFLVVRGPKLNTVFEDAIGFLGHLGTLRAHIQVALDQHSQVLFRWAAFQPLFPKPPVLHRVVVTQVQDPALDLVEPHTVGLGPWIQPVQVPLQSLPTLKQINAPAQFGVVCKFTEGALNPLLLNRTGPNTEPWGTPIVTGRQLDLNPFTITLWARPSSQFFTQQKCPIFQDFFALQDCVPRDFINEAPKQAKVCPLEVQGSSSADPPPYFSNNQKLYHFVIVMAKTASNHHITHKSVFVCKQQVQQGNFPSWFTYQLCQEVIFHTLQEPPRLLPLRCVVFPADIWGKDFSLRIEKFCCCKASYSQCFLSWTCIAWPEVSHGVKRQEDHFLFLTLFAEINTTNFVRHPNCSDFSLVQGMFKGSCKEEQHQKDSNTESEILGYPQWISVLLT</sequence>
<comment type="caution">
    <text evidence="1">The sequence shown here is derived from an EMBL/GenBank/DDBJ whole genome shotgun (WGS) entry which is preliminary data.</text>
</comment>
<name>A0AAN7NWD1_MYCAM</name>